<feature type="binding site" evidence="13 14">
    <location>
        <position position="8"/>
    </location>
    <ligand>
        <name>a divalent metal cation</name>
        <dbReference type="ChEBI" id="CHEBI:60240"/>
    </ligand>
</feature>
<evidence type="ECO:0000256" key="10">
    <source>
        <dbReference type="ARBA" id="ARBA00022723"/>
    </source>
</evidence>
<evidence type="ECO:0000256" key="8">
    <source>
        <dbReference type="ARBA" id="ARBA00022490"/>
    </source>
</evidence>
<keyword evidence="12 13" id="KW-0378">Hydrolase</keyword>
<dbReference type="PANTHER" id="PTHR10954">
    <property type="entry name" value="RIBONUCLEASE H2 SUBUNIT A"/>
    <property type="match status" value="1"/>
</dbReference>
<dbReference type="EC" id="3.1.26.4" evidence="6 13"/>
<comment type="cofactor">
    <cofactor evidence="2">
        <name>Mg(2+)</name>
        <dbReference type="ChEBI" id="CHEBI:18420"/>
    </cofactor>
</comment>
<dbReference type="InterPro" id="IPR023160">
    <property type="entry name" value="RNase_HII_hlx-loop-hlx_cap_dom"/>
</dbReference>
<dbReference type="GO" id="GO:0004523">
    <property type="term" value="F:RNA-DNA hybrid ribonuclease activity"/>
    <property type="evidence" value="ECO:0007669"/>
    <property type="project" value="UniProtKB-EC"/>
</dbReference>
<dbReference type="Gene3D" id="3.30.420.10">
    <property type="entry name" value="Ribonuclease H-like superfamily/Ribonuclease H"/>
    <property type="match status" value="1"/>
</dbReference>
<evidence type="ECO:0000313" key="17">
    <source>
        <dbReference type="EMBL" id="WEL19239.1"/>
    </source>
</evidence>
<evidence type="ECO:0000256" key="5">
    <source>
        <dbReference type="ARBA" id="ARBA00007383"/>
    </source>
</evidence>
<feature type="binding site" evidence="13 14">
    <location>
        <position position="9"/>
    </location>
    <ligand>
        <name>a divalent metal cation</name>
        <dbReference type="ChEBI" id="CHEBI:60240"/>
    </ligand>
</feature>
<dbReference type="RefSeq" id="WP_347722110.1">
    <property type="nucleotide sequence ID" value="NZ_CP104395.1"/>
</dbReference>
<dbReference type="CDD" id="cd07180">
    <property type="entry name" value="RNase_HII_archaea_like"/>
    <property type="match status" value="1"/>
</dbReference>
<dbReference type="InterPro" id="IPR036397">
    <property type="entry name" value="RNaseH_sf"/>
</dbReference>
<evidence type="ECO:0000256" key="3">
    <source>
        <dbReference type="ARBA" id="ARBA00004065"/>
    </source>
</evidence>
<evidence type="ECO:0000256" key="6">
    <source>
        <dbReference type="ARBA" id="ARBA00012180"/>
    </source>
</evidence>
<name>A0ABY8CHS9_9ARCH</name>
<evidence type="ECO:0000313" key="18">
    <source>
        <dbReference type="Proteomes" id="UP001218034"/>
    </source>
</evidence>
<evidence type="ECO:0000256" key="9">
    <source>
        <dbReference type="ARBA" id="ARBA00022722"/>
    </source>
</evidence>
<dbReference type="InterPro" id="IPR001352">
    <property type="entry name" value="RNase_HII/HIII"/>
</dbReference>
<evidence type="ECO:0000256" key="13">
    <source>
        <dbReference type="HAMAP-Rule" id="MF_00052"/>
    </source>
</evidence>
<evidence type="ECO:0000256" key="1">
    <source>
        <dbReference type="ARBA" id="ARBA00000077"/>
    </source>
</evidence>
<dbReference type="Pfam" id="PF01351">
    <property type="entry name" value="RNase_HII"/>
    <property type="match status" value="1"/>
</dbReference>
<dbReference type="InterPro" id="IPR012337">
    <property type="entry name" value="RNaseH-like_sf"/>
</dbReference>
<evidence type="ECO:0000256" key="2">
    <source>
        <dbReference type="ARBA" id="ARBA00001946"/>
    </source>
</evidence>
<dbReference type="NCBIfam" id="TIGR00729">
    <property type="entry name" value="ribonuclease HII"/>
    <property type="match status" value="1"/>
</dbReference>
<comment type="subcellular location">
    <subcellularLocation>
        <location evidence="4 13">Cytoplasm</location>
    </subcellularLocation>
</comment>
<evidence type="ECO:0000256" key="12">
    <source>
        <dbReference type="ARBA" id="ARBA00022801"/>
    </source>
</evidence>
<evidence type="ECO:0000256" key="14">
    <source>
        <dbReference type="PROSITE-ProRule" id="PRU01319"/>
    </source>
</evidence>
<dbReference type="PROSITE" id="PS51975">
    <property type="entry name" value="RNASE_H_2"/>
    <property type="match status" value="1"/>
</dbReference>
<comment type="similarity">
    <text evidence="5 13 15">Belongs to the RNase HII family.</text>
</comment>
<evidence type="ECO:0000256" key="7">
    <source>
        <dbReference type="ARBA" id="ARBA00019179"/>
    </source>
</evidence>
<evidence type="ECO:0000256" key="15">
    <source>
        <dbReference type="RuleBase" id="RU003515"/>
    </source>
</evidence>
<sequence>MPTILGIDEAGRGPVIGSMFIGGFKIDQSKLEELENLGVKDSKKLSDKKRERLADELREFGEPFLKEITADQIDELREVMTLNEIEIKGFIEVIKQSDADKVVLDLPEPNAERFVNKLKAELPEKYGSREFVAEHGADDEYPIVSAASIIAKSARETHIEELHKKYGYDFKSGYPHDKPTREFLKDFLEENGELPPETRRSWSTADKIIKEVDQSGLGDF</sequence>
<comment type="catalytic activity">
    <reaction evidence="1 13 14 15">
        <text>Endonucleolytic cleavage to 5'-phosphomonoester.</text>
        <dbReference type="EC" id="3.1.26.4"/>
    </reaction>
</comment>
<dbReference type="Proteomes" id="UP001218034">
    <property type="component" value="Chromosome"/>
</dbReference>
<comment type="cofactor">
    <cofactor evidence="13 14">
        <name>Mn(2+)</name>
        <dbReference type="ChEBI" id="CHEBI:29035"/>
    </cofactor>
    <cofactor evidence="13 14">
        <name>Mg(2+)</name>
        <dbReference type="ChEBI" id="CHEBI:18420"/>
    </cofactor>
    <text evidence="13 14">Manganese or magnesium. Binds 1 divalent metal ion per monomer in the absence of substrate. May bind a second metal ion after substrate binding.</text>
</comment>
<keyword evidence="11 13" id="KW-0255">Endonuclease</keyword>
<keyword evidence="8 13" id="KW-0963">Cytoplasm</keyword>
<proteinExistence type="inferred from homology"/>
<feature type="binding site" evidence="13 14">
    <location>
        <position position="105"/>
    </location>
    <ligand>
        <name>a divalent metal cation</name>
        <dbReference type="ChEBI" id="CHEBI:60240"/>
    </ligand>
</feature>
<feature type="domain" description="RNase H type-2" evidence="16">
    <location>
        <begin position="2"/>
        <end position="214"/>
    </location>
</feature>
<gene>
    <name evidence="13 17" type="primary">rnhB</name>
    <name evidence="17" type="ORF">SVXNc_0210</name>
</gene>
<keyword evidence="13" id="KW-0464">Manganese</keyword>
<protein>
    <recommendedName>
        <fullName evidence="7 13">Ribonuclease HII</fullName>
        <shortName evidence="13">RNase HII</shortName>
        <ecNumber evidence="6 13">3.1.26.4</ecNumber>
    </recommendedName>
</protein>
<dbReference type="InterPro" id="IPR004649">
    <property type="entry name" value="RNase_H2_suA"/>
</dbReference>
<accession>A0ABY8CHS9</accession>
<evidence type="ECO:0000256" key="11">
    <source>
        <dbReference type="ARBA" id="ARBA00022759"/>
    </source>
</evidence>
<dbReference type="InterPro" id="IPR024567">
    <property type="entry name" value="RNase_HII/HIII_dom"/>
</dbReference>
<dbReference type="EMBL" id="CP104395">
    <property type="protein sequence ID" value="WEL19239.1"/>
    <property type="molecule type" value="Genomic_DNA"/>
</dbReference>
<keyword evidence="10 13" id="KW-0479">Metal-binding</keyword>
<dbReference type="GeneID" id="90589645"/>
<organism evidence="17 18">
    <name type="scientific">Candidatus Nanohalococcus occultus</name>
    <dbReference type="NCBI Taxonomy" id="2978047"/>
    <lineage>
        <taxon>Archaea</taxon>
        <taxon>Candidatus Nanohalarchaeota</taxon>
        <taxon>Candidatus Nanohalarchaeota incertae sedis</taxon>
        <taxon>Candidatus Nanohalococcus</taxon>
    </lineage>
</organism>
<keyword evidence="9 13" id="KW-0540">Nuclease</keyword>
<comment type="function">
    <text evidence="3 13 15">Endonuclease that specifically degrades the RNA of RNA-DNA hybrids.</text>
</comment>
<reference evidence="17 18" key="1">
    <citation type="submission" date="2022-09" db="EMBL/GenBank/DDBJ databases">
        <title>Xylan utilization by haloarchaea-nanohaloarchaea associations.</title>
        <authorList>
            <person name="Yakimov M."/>
        </authorList>
    </citation>
    <scope>NUCLEOTIDE SEQUENCE [LARGE SCALE GENOMIC DNA]</scope>
    <source>
        <strain evidence="17 18">SVXNc</strain>
    </source>
</reference>
<dbReference type="Gene3D" id="1.10.10.460">
    <property type="entry name" value="Ribonuclease hii. Domain 2"/>
    <property type="match status" value="1"/>
</dbReference>
<dbReference type="PANTHER" id="PTHR10954:SF23">
    <property type="entry name" value="RIBONUCLEASE"/>
    <property type="match status" value="1"/>
</dbReference>
<dbReference type="InterPro" id="IPR020787">
    <property type="entry name" value="RNase_HII_arc"/>
</dbReference>
<dbReference type="HAMAP" id="MF_00052_A">
    <property type="entry name" value="RNase_HII_A"/>
    <property type="match status" value="1"/>
</dbReference>
<evidence type="ECO:0000259" key="16">
    <source>
        <dbReference type="PROSITE" id="PS51975"/>
    </source>
</evidence>
<dbReference type="SUPFAM" id="SSF53098">
    <property type="entry name" value="Ribonuclease H-like"/>
    <property type="match status" value="1"/>
</dbReference>
<keyword evidence="18" id="KW-1185">Reference proteome</keyword>
<evidence type="ECO:0000256" key="4">
    <source>
        <dbReference type="ARBA" id="ARBA00004496"/>
    </source>
</evidence>